<protein>
    <submittedName>
        <fullName evidence="1">Uncharacterized protein</fullName>
    </submittedName>
</protein>
<proteinExistence type="predicted"/>
<comment type="caution">
    <text evidence="1">The sequence shown here is derived from an EMBL/GenBank/DDBJ whole genome shotgun (WGS) entry which is preliminary data.</text>
</comment>
<evidence type="ECO:0000313" key="2">
    <source>
        <dbReference type="Proteomes" id="UP000436088"/>
    </source>
</evidence>
<reference evidence="1" key="1">
    <citation type="submission" date="2019-09" db="EMBL/GenBank/DDBJ databases">
        <title>Draft genome information of white flower Hibiscus syriacus.</title>
        <authorList>
            <person name="Kim Y.-M."/>
        </authorList>
    </citation>
    <scope>NUCLEOTIDE SEQUENCE [LARGE SCALE GENOMIC DNA]</scope>
    <source>
        <strain evidence="1">YM2019G1</strain>
    </source>
</reference>
<sequence>MKPQSDVAAQTKMQVGKDEKTCNECIDLECNSPKDSRSFEASSMTFSSEDRDAIMVQETPFVNTGISLASPGSLTKDGSCGSTIIQASAKSPDQFSFHLLSTSLNEVPSFVDPRKYSPMKMMRIRTQLGRYQETNHL</sequence>
<gene>
    <name evidence="1" type="ORF">F3Y22_tig00110063pilonHSYRG00021</name>
</gene>
<name>A0A6A3BKI1_HIBSY</name>
<evidence type="ECO:0000313" key="1">
    <source>
        <dbReference type="EMBL" id="KAE8717083.1"/>
    </source>
</evidence>
<dbReference type="Proteomes" id="UP000436088">
    <property type="component" value="Unassembled WGS sequence"/>
</dbReference>
<keyword evidence="2" id="KW-1185">Reference proteome</keyword>
<dbReference type="AlphaFoldDB" id="A0A6A3BKI1"/>
<organism evidence="1 2">
    <name type="scientific">Hibiscus syriacus</name>
    <name type="common">Rose of Sharon</name>
    <dbReference type="NCBI Taxonomy" id="106335"/>
    <lineage>
        <taxon>Eukaryota</taxon>
        <taxon>Viridiplantae</taxon>
        <taxon>Streptophyta</taxon>
        <taxon>Embryophyta</taxon>
        <taxon>Tracheophyta</taxon>
        <taxon>Spermatophyta</taxon>
        <taxon>Magnoliopsida</taxon>
        <taxon>eudicotyledons</taxon>
        <taxon>Gunneridae</taxon>
        <taxon>Pentapetalae</taxon>
        <taxon>rosids</taxon>
        <taxon>malvids</taxon>
        <taxon>Malvales</taxon>
        <taxon>Malvaceae</taxon>
        <taxon>Malvoideae</taxon>
        <taxon>Hibiscus</taxon>
    </lineage>
</organism>
<dbReference type="EMBL" id="VEPZ02000832">
    <property type="protein sequence ID" value="KAE8717083.1"/>
    <property type="molecule type" value="Genomic_DNA"/>
</dbReference>
<accession>A0A6A3BKI1</accession>
<dbReference type="OrthoDB" id="19182at2759"/>